<dbReference type="EMBL" id="JAICCE010000003">
    <property type="protein sequence ID" value="KAG9280090.1"/>
    <property type="molecule type" value="Genomic_DNA"/>
</dbReference>
<dbReference type="Proteomes" id="UP000752171">
    <property type="component" value="Unassembled WGS sequence"/>
</dbReference>
<accession>A0A8T2M918</accession>
<feature type="non-terminal residue" evidence="1">
    <location>
        <position position="1"/>
    </location>
</feature>
<proteinExistence type="predicted"/>
<protein>
    <submittedName>
        <fullName evidence="1">Uncharacterized protein</fullName>
    </submittedName>
</protein>
<reference evidence="1 2" key="1">
    <citation type="submission" date="2021-07" db="EMBL/GenBank/DDBJ databases">
        <authorList>
            <person name="Imarazene B."/>
            <person name="Zahm M."/>
            <person name="Klopp C."/>
            <person name="Cabau C."/>
            <person name="Beille S."/>
            <person name="Jouanno E."/>
            <person name="Castinel A."/>
            <person name="Lluch J."/>
            <person name="Gil L."/>
            <person name="Kuchtly C."/>
            <person name="Lopez Roques C."/>
            <person name="Donnadieu C."/>
            <person name="Parrinello H."/>
            <person name="Journot L."/>
            <person name="Du K."/>
            <person name="Schartl M."/>
            <person name="Retaux S."/>
            <person name="Guiguen Y."/>
        </authorList>
    </citation>
    <scope>NUCLEOTIDE SEQUENCE [LARGE SCALE GENOMIC DNA]</scope>
    <source>
        <strain evidence="1">Pach_M1</strain>
        <tissue evidence="1">Testis</tissue>
    </source>
</reference>
<evidence type="ECO:0000313" key="1">
    <source>
        <dbReference type="EMBL" id="KAG9280090.1"/>
    </source>
</evidence>
<organism evidence="1 2">
    <name type="scientific">Astyanax mexicanus</name>
    <name type="common">Blind cave fish</name>
    <name type="synonym">Astyanax fasciatus mexicanus</name>
    <dbReference type="NCBI Taxonomy" id="7994"/>
    <lineage>
        <taxon>Eukaryota</taxon>
        <taxon>Metazoa</taxon>
        <taxon>Chordata</taxon>
        <taxon>Craniata</taxon>
        <taxon>Vertebrata</taxon>
        <taxon>Euteleostomi</taxon>
        <taxon>Actinopterygii</taxon>
        <taxon>Neopterygii</taxon>
        <taxon>Teleostei</taxon>
        <taxon>Ostariophysi</taxon>
        <taxon>Characiformes</taxon>
        <taxon>Characoidei</taxon>
        <taxon>Acestrorhamphidae</taxon>
        <taxon>Acestrorhamphinae</taxon>
        <taxon>Astyanax</taxon>
    </lineage>
</organism>
<sequence length="159" mass="17348">LLSESGHDHSQELLPSLLNIRVVGIHVDFLRVHHTQTSVGSLDVVHVLDGSLEPTHDHLAVMSHFGIALDGSGAGQVTKGGEVPLGPWIHDQNLRSDFIDTKLSPQATDGGALGICPLNHSEVFRVCSVTCLKMLKRNRLSITDTRDNLLRFNDHTPKV</sequence>
<gene>
    <name evidence="1" type="ORF">AMEX_G5686</name>
</gene>
<evidence type="ECO:0000313" key="2">
    <source>
        <dbReference type="Proteomes" id="UP000752171"/>
    </source>
</evidence>
<name>A0A8T2M918_ASTMX</name>
<comment type="caution">
    <text evidence="1">The sequence shown here is derived from an EMBL/GenBank/DDBJ whole genome shotgun (WGS) entry which is preliminary data.</text>
</comment>
<dbReference type="AlphaFoldDB" id="A0A8T2M918"/>